<keyword evidence="3" id="KW-1185">Reference proteome</keyword>
<gene>
    <name evidence="2" type="ORF">QYT958_LOCUS41472</name>
    <name evidence="1" type="ORF">UJA718_LOCUS42772</name>
</gene>
<dbReference type="AlphaFoldDB" id="A0A821QYY2"/>
<organism evidence="1 3">
    <name type="scientific">Rotaria socialis</name>
    <dbReference type="NCBI Taxonomy" id="392032"/>
    <lineage>
        <taxon>Eukaryota</taxon>
        <taxon>Metazoa</taxon>
        <taxon>Spiralia</taxon>
        <taxon>Gnathifera</taxon>
        <taxon>Rotifera</taxon>
        <taxon>Eurotatoria</taxon>
        <taxon>Bdelloidea</taxon>
        <taxon>Philodinida</taxon>
        <taxon>Philodinidae</taxon>
        <taxon>Rotaria</taxon>
    </lineage>
</organism>
<proteinExistence type="predicted"/>
<sequence length="75" mass="8562">MRFSLRDGIANHILEVLNELDLDLDKLIAQSYDCVNNMSGEFNGVRAKINEKLRRDTKYIPCSSHRSNTVVKHAS</sequence>
<comment type="caution">
    <text evidence="1">The sequence shown here is derived from an EMBL/GenBank/DDBJ whole genome shotgun (WGS) entry which is preliminary data.</text>
</comment>
<name>A0A821QYY2_9BILA</name>
<evidence type="ECO:0000313" key="2">
    <source>
        <dbReference type="EMBL" id="CAF5042196.1"/>
    </source>
</evidence>
<protein>
    <submittedName>
        <fullName evidence="1">Uncharacterized protein</fullName>
    </submittedName>
</protein>
<dbReference type="Proteomes" id="UP000663848">
    <property type="component" value="Unassembled WGS sequence"/>
</dbReference>
<accession>A0A821QYY2</accession>
<dbReference type="EMBL" id="CAJOBP010056409">
    <property type="protein sequence ID" value="CAF4834609.1"/>
    <property type="molecule type" value="Genomic_DNA"/>
</dbReference>
<dbReference type="PANTHER" id="PTHR45749:SF28">
    <property type="entry name" value="ZINC FINGER MYM-TYPE PROTEIN 1-LIKE-RELATED"/>
    <property type="match status" value="1"/>
</dbReference>
<dbReference type="PANTHER" id="PTHR45749">
    <property type="match status" value="1"/>
</dbReference>
<dbReference type="EMBL" id="CAJOBR010047360">
    <property type="protein sequence ID" value="CAF5042196.1"/>
    <property type="molecule type" value="Genomic_DNA"/>
</dbReference>
<reference evidence="1" key="1">
    <citation type="submission" date="2021-02" db="EMBL/GenBank/DDBJ databases">
        <authorList>
            <person name="Nowell W R."/>
        </authorList>
    </citation>
    <scope>NUCLEOTIDE SEQUENCE</scope>
</reference>
<evidence type="ECO:0000313" key="3">
    <source>
        <dbReference type="Proteomes" id="UP000663873"/>
    </source>
</evidence>
<dbReference type="Proteomes" id="UP000663873">
    <property type="component" value="Unassembled WGS sequence"/>
</dbReference>
<feature type="non-terminal residue" evidence="1">
    <location>
        <position position="1"/>
    </location>
</feature>
<evidence type="ECO:0000313" key="1">
    <source>
        <dbReference type="EMBL" id="CAF4834609.1"/>
    </source>
</evidence>